<evidence type="ECO:0000313" key="3">
    <source>
        <dbReference type="Proteomes" id="UP000054248"/>
    </source>
</evidence>
<keyword evidence="3" id="KW-1185">Reference proteome</keyword>
<dbReference type="EMBL" id="KN823038">
    <property type="protein sequence ID" value="KIO25635.1"/>
    <property type="molecule type" value="Genomic_DNA"/>
</dbReference>
<evidence type="ECO:0000313" key="2">
    <source>
        <dbReference type="EMBL" id="KIO25635.1"/>
    </source>
</evidence>
<gene>
    <name evidence="2" type="ORF">M407DRAFT_25012</name>
</gene>
<dbReference type="Pfam" id="PF09994">
    <property type="entry name" value="T6SS_Tle1-like_cat"/>
    <property type="match status" value="1"/>
</dbReference>
<dbReference type="OrthoDB" id="3162439at2759"/>
<protein>
    <recommendedName>
        <fullName evidence="1">T6SS Phospholipase effector Tle1-like catalytic domain-containing protein</fullName>
    </recommendedName>
</protein>
<dbReference type="AlphaFoldDB" id="A0A0C3Q7M4"/>
<evidence type="ECO:0000259" key="1">
    <source>
        <dbReference type="Pfam" id="PF09994"/>
    </source>
</evidence>
<dbReference type="PANTHER" id="PTHR33840">
    <property type="match status" value="1"/>
</dbReference>
<dbReference type="PANTHER" id="PTHR33840:SF2">
    <property type="entry name" value="TLE1 PHOSPHOLIPASE DOMAIN-CONTAINING PROTEIN"/>
    <property type="match status" value="1"/>
</dbReference>
<dbReference type="STRING" id="1051891.A0A0C3Q7M4"/>
<dbReference type="InterPro" id="IPR018712">
    <property type="entry name" value="Tle1-like_cat"/>
</dbReference>
<name>A0A0C3Q7M4_9AGAM</name>
<dbReference type="InterPro" id="IPR029058">
    <property type="entry name" value="AB_hydrolase_fold"/>
</dbReference>
<accession>A0A0C3Q7M4</accession>
<sequence length="375" mass="43471">MPSSQPPPGKTIILTFDGTSKEFGEHNTNVVRLFSLLEKRQPWNQVVYYQPGIGTYLSRGSGVSSLARWYLKQVDRCLGWYLGAHIMDGYRFLMRNYRPGDTVCLFGFSRGGYIARCLAGMLNKVGLLINYNDQQIEFAYKRYLDTSENGEELARKFKKYFSIECEIQFLGVWETVSSIGLHNFGYLPYTSKNKAVKIFRQALALDEWRREYRPDFWFTVPEKTRERGTENGFVSIAENETNVLEVWFPGNHSDIGGGYYSDEWEGNTSNPSLVWMLNQILMTKVPIFFDTDAIKDSEQWLRAEIQPTKKKPRIDVLAGFQPVYSRFTAETPVRTSLNDEFRGNLAVLWWIIEVISCGWFPVRRIDGHLHLYRKG</sequence>
<reference evidence="2 3" key="1">
    <citation type="submission" date="2014-04" db="EMBL/GenBank/DDBJ databases">
        <authorList>
            <consortium name="DOE Joint Genome Institute"/>
            <person name="Kuo A."/>
            <person name="Girlanda M."/>
            <person name="Perotto S."/>
            <person name="Kohler A."/>
            <person name="Nagy L.G."/>
            <person name="Floudas D."/>
            <person name="Copeland A."/>
            <person name="Barry K.W."/>
            <person name="Cichocki N."/>
            <person name="Veneault-Fourrey C."/>
            <person name="LaButti K."/>
            <person name="Lindquist E.A."/>
            <person name="Lipzen A."/>
            <person name="Lundell T."/>
            <person name="Morin E."/>
            <person name="Murat C."/>
            <person name="Sun H."/>
            <person name="Tunlid A."/>
            <person name="Henrissat B."/>
            <person name="Grigoriev I.V."/>
            <person name="Hibbett D.S."/>
            <person name="Martin F."/>
            <person name="Nordberg H.P."/>
            <person name="Cantor M.N."/>
            <person name="Hua S.X."/>
        </authorList>
    </citation>
    <scope>NUCLEOTIDE SEQUENCE [LARGE SCALE GENOMIC DNA]</scope>
    <source>
        <strain evidence="2 3">MUT 4182</strain>
    </source>
</reference>
<dbReference type="HOGENOM" id="CLU_005049_5_0_1"/>
<proteinExistence type="predicted"/>
<dbReference type="SUPFAM" id="SSF53474">
    <property type="entry name" value="alpha/beta-Hydrolases"/>
    <property type="match status" value="1"/>
</dbReference>
<dbReference type="Proteomes" id="UP000054248">
    <property type="component" value="Unassembled WGS sequence"/>
</dbReference>
<reference evidence="3" key="2">
    <citation type="submission" date="2015-01" db="EMBL/GenBank/DDBJ databases">
        <title>Evolutionary Origins and Diversification of the Mycorrhizal Mutualists.</title>
        <authorList>
            <consortium name="DOE Joint Genome Institute"/>
            <consortium name="Mycorrhizal Genomics Consortium"/>
            <person name="Kohler A."/>
            <person name="Kuo A."/>
            <person name="Nagy L.G."/>
            <person name="Floudas D."/>
            <person name="Copeland A."/>
            <person name="Barry K.W."/>
            <person name="Cichocki N."/>
            <person name="Veneault-Fourrey C."/>
            <person name="LaButti K."/>
            <person name="Lindquist E.A."/>
            <person name="Lipzen A."/>
            <person name="Lundell T."/>
            <person name="Morin E."/>
            <person name="Murat C."/>
            <person name="Riley R."/>
            <person name="Ohm R."/>
            <person name="Sun H."/>
            <person name="Tunlid A."/>
            <person name="Henrissat B."/>
            <person name="Grigoriev I.V."/>
            <person name="Hibbett D.S."/>
            <person name="Martin F."/>
        </authorList>
    </citation>
    <scope>NUCLEOTIDE SEQUENCE [LARGE SCALE GENOMIC DNA]</scope>
    <source>
        <strain evidence="3">MUT 4182</strain>
    </source>
</reference>
<organism evidence="2 3">
    <name type="scientific">Tulasnella calospora MUT 4182</name>
    <dbReference type="NCBI Taxonomy" id="1051891"/>
    <lineage>
        <taxon>Eukaryota</taxon>
        <taxon>Fungi</taxon>
        <taxon>Dikarya</taxon>
        <taxon>Basidiomycota</taxon>
        <taxon>Agaricomycotina</taxon>
        <taxon>Agaricomycetes</taxon>
        <taxon>Cantharellales</taxon>
        <taxon>Tulasnellaceae</taxon>
        <taxon>Tulasnella</taxon>
    </lineage>
</organism>
<feature type="domain" description="T6SS Phospholipase effector Tle1-like catalytic" evidence="1">
    <location>
        <begin position="10"/>
        <end position="279"/>
    </location>
</feature>